<evidence type="ECO:0000256" key="2">
    <source>
        <dbReference type="ARBA" id="ARBA00007362"/>
    </source>
</evidence>
<name>A0A937JA34_9GAMM</name>
<protein>
    <submittedName>
        <fullName evidence="8">EamA family transporter</fullName>
    </submittedName>
</protein>
<feature type="transmembrane region" description="Helical" evidence="6">
    <location>
        <begin position="66"/>
        <end position="87"/>
    </location>
</feature>
<dbReference type="PANTHER" id="PTHR32322">
    <property type="entry name" value="INNER MEMBRANE TRANSPORTER"/>
    <property type="match status" value="1"/>
</dbReference>
<dbReference type="PANTHER" id="PTHR32322:SF2">
    <property type="entry name" value="EAMA DOMAIN-CONTAINING PROTEIN"/>
    <property type="match status" value="1"/>
</dbReference>
<dbReference type="InterPro" id="IPR050638">
    <property type="entry name" value="AA-Vitamin_Transporters"/>
</dbReference>
<keyword evidence="4 6" id="KW-1133">Transmembrane helix</keyword>
<dbReference type="Pfam" id="PF00892">
    <property type="entry name" value="EamA"/>
    <property type="match status" value="2"/>
</dbReference>
<evidence type="ECO:0000256" key="3">
    <source>
        <dbReference type="ARBA" id="ARBA00022692"/>
    </source>
</evidence>
<accession>A0A937JA34</accession>
<feature type="transmembrane region" description="Helical" evidence="6">
    <location>
        <begin position="233"/>
        <end position="254"/>
    </location>
</feature>
<evidence type="ECO:0000313" key="9">
    <source>
        <dbReference type="Proteomes" id="UP000705230"/>
    </source>
</evidence>
<feature type="domain" description="EamA" evidence="7">
    <location>
        <begin position="7"/>
        <end position="136"/>
    </location>
</feature>
<dbReference type="EMBL" id="JADHSG010000001">
    <property type="protein sequence ID" value="MBL6902658.1"/>
    <property type="molecule type" value="Genomic_DNA"/>
</dbReference>
<dbReference type="InterPro" id="IPR000620">
    <property type="entry name" value="EamA_dom"/>
</dbReference>
<keyword evidence="5 6" id="KW-0472">Membrane</keyword>
<dbReference type="SUPFAM" id="SSF103481">
    <property type="entry name" value="Multidrug resistance efflux transporter EmrE"/>
    <property type="match status" value="2"/>
</dbReference>
<feature type="transmembrane region" description="Helical" evidence="6">
    <location>
        <begin position="122"/>
        <end position="139"/>
    </location>
</feature>
<comment type="subcellular location">
    <subcellularLocation>
        <location evidence="1">Membrane</location>
        <topology evidence="1">Multi-pass membrane protein</topology>
    </subcellularLocation>
</comment>
<feature type="transmembrane region" description="Helical" evidence="6">
    <location>
        <begin position="206"/>
        <end position="226"/>
    </location>
</feature>
<evidence type="ECO:0000256" key="5">
    <source>
        <dbReference type="ARBA" id="ARBA00023136"/>
    </source>
</evidence>
<evidence type="ECO:0000259" key="7">
    <source>
        <dbReference type="Pfam" id="PF00892"/>
    </source>
</evidence>
<dbReference type="AlphaFoldDB" id="A0A937JA34"/>
<sequence>MQLRYWFLLVLLGAIWGSSFMFIKIATPEFGPITLVGLRLLLAGSLFLPFLLMPKYLNQIKGHTKKILFLSLFNTAIPFTLFSYASLSSNSNMLAILNSSAALFTMIVAYFWINEQVSKKQILGLIIGFIGIVVLVNPFNAQTTLLASLACLLAALCYGISNVFIQKFATKVNKLVLIGWSLNIGGLIYLPYTISSFPIVAPSNEAFMSLIWLGAVGTGLAFIGYIRLIEKIGAVRTSTVAYFLPVFGIIWGNIFLNEQVTFVVVIGCFMVLTGIFVANTSKPSTKL</sequence>
<feature type="transmembrane region" description="Helical" evidence="6">
    <location>
        <begin position="260"/>
        <end position="278"/>
    </location>
</feature>
<organism evidence="8 9">
    <name type="scientific">SAR86 cluster bacterium</name>
    <dbReference type="NCBI Taxonomy" id="2030880"/>
    <lineage>
        <taxon>Bacteria</taxon>
        <taxon>Pseudomonadati</taxon>
        <taxon>Pseudomonadota</taxon>
        <taxon>Gammaproteobacteria</taxon>
        <taxon>SAR86 cluster</taxon>
    </lineage>
</organism>
<dbReference type="GO" id="GO:0016020">
    <property type="term" value="C:membrane"/>
    <property type="evidence" value="ECO:0007669"/>
    <property type="project" value="UniProtKB-SubCell"/>
</dbReference>
<feature type="transmembrane region" description="Helical" evidence="6">
    <location>
        <begin position="33"/>
        <end position="54"/>
    </location>
</feature>
<gene>
    <name evidence="8" type="ORF">ISR29_00455</name>
</gene>
<feature type="transmembrane region" description="Helical" evidence="6">
    <location>
        <begin position="145"/>
        <end position="165"/>
    </location>
</feature>
<feature type="transmembrane region" description="Helical" evidence="6">
    <location>
        <begin position="177"/>
        <end position="194"/>
    </location>
</feature>
<evidence type="ECO:0000256" key="1">
    <source>
        <dbReference type="ARBA" id="ARBA00004141"/>
    </source>
</evidence>
<feature type="domain" description="EamA" evidence="7">
    <location>
        <begin position="147"/>
        <end position="279"/>
    </location>
</feature>
<evidence type="ECO:0000313" key="8">
    <source>
        <dbReference type="EMBL" id="MBL6902658.1"/>
    </source>
</evidence>
<evidence type="ECO:0000256" key="6">
    <source>
        <dbReference type="SAM" id="Phobius"/>
    </source>
</evidence>
<feature type="transmembrane region" description="Helical" evidence="6">
    <location>
        <begin position="93"/>
        <end position="113"/>
    </location>
</feature>
<reference evidence="8" key="1">
    <citation type="submission" date="2020-10" db="EMBL/GenBank/DDBJ databases">
        <title>Microbiome of the Black Sea water column analyzed by genome centric metagenomics.</title>
        <authorList>
            <person name="Cabello-Yeves P.J."/>
            <person name="Callieri C."/>
            <person name="Picazo A."/>
            <person name="Mehrshad M."/>
            <person name="Haro-Moreno J.M."/>
            <person name="Roda-Garcia J."/>
            <person name="Dzembekova N."/>
            <person name="Slabakova V."/>
            <person name="Slabakova N."/>
            <person name="Moncheva S."/>
            <person name="Rodriguez-Valera F."/>
        </authorList>
    </citation>
    <scope>NUCLEOTIDE SEQUENCE</scope>
    <source>
        <strain evidence="8">BS30m-G43</strain>
    </source>
</reference>
<comment type="similarity">
    <text evidence="2">Belongs to the EamA transporter family.</text>
</comment>
<proteinExistence type="inferred from homology"/>
<keyword evidence="3 6" id="KW-0812">Transmembrane</keyword>
<feature type="transmembrane region" description="Helical" evidence="6">
    <location>
        <begin position="7"/>
        <end position="27"/>
    </location>
</feature>
<comment type="caution">
    <text evidence="8">The sequence shown here is derived from an EMBL/GenBank/DDBJ whole genome shotgun (WGS) entry which is preliminary data.</text>
</comment>
<dbReference type="Proteomes" id="UP000705230">
    <property type="component" value="Unassembled WGS sequence"/>
</dbReference>
<evidence type="ECO:0000256" key="4">
    <source>
        <dbReference type="ARBA" id="ARBA00022989"/>
    </source>
</evidence>
<dbReference type="InterPro" id="IPR037185">
    <property type="entry name" value="EmrE-like"/>
</dbReference>